<evidence type="ECO:0000313" key="8">
    <source>
        <dbReference type="Proteomes" id="UP001327560"/>
    </source>
</evidence>
<dbReference type="AlphaFoldDB" id="A0AAQ3QEH8"/>
<sequence>MLLKKTRSMRRTTSMTEFAADVVFTDVEVLQTPHEQENVEEVTNNHLSLPPQGRALGAVDWLESRYQGSLVPPPSPLGSRHRRISADFAMDTAPFLRACGLCKRRLGPGRDTYMYRGDIAFCSLECRQQHINQDERMENCSLTSIKDISTASNGSEQTSDAEMIAAA</sequence>
<feature type="domain" description="FLZ-type" evidence="6">
    <location>
        <begin position="94"/>
        <end position="138"/>
    </location>
</feature>
<evidence type="ECO:0000256" key="2">
    <source>
        <dbReference type="ARBA" id="ARBA00009374"/>
    </source>
</evidence>
<evidence type="ECO:0000256" key="4">
    <source>
        <dbReference type="ARBA" id="ARBA00022723"/>
    </source>
</evidence>
<gene>
    <name evidence="7" type="ORF">Cni_G15155</name>
</gene>
<proteinExistence type="inferred from homology"/>
<evidence type="ECO:0000256" key="1">
    <source>
        <dbReference type="ARBA" id="ARBA00004496"/>
    </source>
</evidence>
<dbReference type="Proteomes" id="UP001327560">
    <property type="component" value="Chromosome 5"/>
</dbReference>
<evidence type="ECO:0000313" key="7">
    <source>
        <dbReference type="EMBL" id="WOL06421.1"/>
    </source>
</evidence>
<keyword evidence="3" id="KW-0963">Cytoplasm</keyword>
<comment type="similarity">
    <text evidence="2">Belongs to the FLZ family.</text>
</comment>
<name>A0AAQ3QEH8_9LILI</name>
<keyword evidence="8" id="KW-1185">Reference proteome</keyword>
<feature type="zinc finger region" description="FLZ-type" evidence="5">
    <location>
        <begin position="94"/>
        <end position="138"/>
    </location>
</feature>
<dbReference type="EMBL" id="CP136894">
    <property type="protein sequence ID" value="WOL06421.1"/>
    <property type="molecule type" value="Genomic_DNA"/>
</dbReference>
<comment type="subcellular location">
    <subcellularLocation>
        <location evidence="1">Cytoplasm</location>
    </subcellularLocation>
</comment>
<evidence type="ECO:0000256" key="3">
    <source>
        <dbReference type="ARBA" id="ARBA00022490"/>
    </source>
</evidence>
<dbReference type="PROSITE" id="PS51795">
    <property type="entry name" value="ZF_FLZ"/>
    <property type="match status" value="1"/>
</dbReference>
<evidence type="ECO:0000256" key="5">
    <source>
        <dbReference type="PROSITE-ProRule" id="PRU01131"/>
    </source>
</evidence>
<keyword evidence="4" id="KW-0479">Metal-binding</keyword>
<dbReference type="Pfam" id="PF04570">
    <property type="entry name" value="zf-FLZ"/>
    <property type="match status" value="1"/>
</dbReference>
<organism evidence="7 8">
    <name type="scientific">Canna indica</name>
    <name type="common">Indian-shot</name>
    <dbReference type="NCBI Taxonomy" id="4628"/>
    <lineage>
        <taxon>Eukaryota</taxon>
        <taxon>Viridiplantae</taxon>
        <taxon>Streptophyta</taxon>
        <taxon>Embryophyta</taxon>
        <taxon>Tracheophyta</taxon>
        <taxon>Spermatophyta</taxon>
        <taxon>Magnoliopsida</taxon>
        <taxon>Liliopsida</taxon>
        <taxon>Zingiberales</taxon>
        <taxon>Cannaceae</taxon>
        <taxon>Canna</taxon>
    </lineage>
</organism>
<evidence type="ECO:0000259" key="6">
    <source>
        <dbReference type="PROSITE" id="PS51795"/>
    </source>
</evidence>
<dbReference type="GO" id="GO:0005737">
    <property type="term" value="C:cytoplasm"/>
    <property type="evidence" value="ECO:0007669"/>
    <property type="project" value="UniProtKB-SubCell"/>
</dbReference>
<dbReference type="PANTHER" id="PTHR33059">
    <property type="entry name" value="FCS-LIKE ZINC FINGER 5"/>
    <property type="match status" value="1"/>
</dbReference>
<dbReference type="PANTHER" id="PTHR33059:SF2">
    <property type="entry name" value="OS09G0367900 PROTEIN"/>
    <property type="match status" value="1"/>
</dbReference>
<reference evidence="7 8" key="1">
    <citation type="submission" date="2023-10" db="EMBL/GenBank/DDBJ databases">
        <title>Chromosome-scale genome assembly provides insights into flower coloration mechanisms of Canna indica.</title>
        <authorList>
            <person name="Li C."/>
        </authorList>
    </citation>
    <scope>NUCLEOTIDE SEQUENCE [LARGE SCALE GENOMIC DNA]</scope>
    <source>
        <tissue evidence="7">Flower</tissue>
    </source>
</reference>
<protein>
    <recommendedName>
        <fullName evidence="6">FLZ-type domain-containing protein</fullName>
    </recommendedName>
</protein>
<accession>A0AAQ3QEH8</accession>
<dbReference type="GO" id="GO:0046872">
    <property type="term" value="F:metal ion binding"/>
    <property type="evidence" value="ECO:0007669"/>
    <property type="project" value="UniProtKB-KW"/>
</dbReference>
<dbReference type="InterPro" id="IPR007650">
    <property type="entry name" value="Zf-FLZ_dom"/>
</dbReference>